<feature type="chain" id="PRO_5034962137" evidence="1">
    <location>
        <begin position="22"/>
        <end position="191"/>
    </location>
</feature>
<dbReference type="Proteomes" id="UP000541558">
    <property type="component" value="Unassembled WGS sequence"/>
</dbReference>
<evidence type="ECO:0000256" key="1">
    <source>
        <dbReference type="SAM" id="SignalP"/>
    </source>
</evidence>
<name>A0A8H5ET25_9AGAR</name>
<protein>
    <submittedName>
        <fullName evidence="2">Uncharacterized protein</fullName>
    </submittedName>
</protein>
<feature type="signal peptide" evidence="1">
    <location>
        <begin position="1"/>
        <end position="21"/>
    </location>
</feature>
<gene>
    <name evidence="2" type="ORF">D9611_012555</name>
</gene>
<dbReference type="AlphaFoldDB" id="A0A8H5ET25"/>
<evidence type="ECO:0000313" key="3">
    <source>
        <dbReference type="Proteomes" id="UP000541558"/>
    </source>
</evidence>
<organism evidence="2 3">
    <name type="scientific">Ephemerocybe angulata</name>
    <dbReference type="NCBI Taxonomy" id="980116"/>
    <lineage>
        <taxon>Eukaryota</taxon>
        <taxon>Fungi</taxon>
        <taxon>Dikarya</taxon>
        <taxon>Basidiomycota</taxon>
        <taxon>Agaricomycotina</taxon>
        <taxon>Agaricomycetes</taxon>
        <taxon>Agaricomycetidae</taxon>
        <taxon>Agaricales</taxon>
        <taxon>Agaricineae</taxon>
        <taxon>Psathyrellaceae</taxon>
        <taxon>Ephemerocybe</taxon>
    </lineage>
</organism>
<proteinExistence type="predicted"/>
<keyword evidence="3" id="KW-1185">Reference proteome</keyword>
<accession>A0A8H5ET25</accession>
<reference evidence="2 3" key="1">
    <citation type="journal article" date="2020" name="ISME J.">
        <title>Uncovering the hidden diversity of litter-decomposition mechanisms in mushroom-forming fungi.</title>
        <authorList>
            <person name="Floudas D."/>
            <person name="Bentzer J."/>
            <person name="Ahren D."/>
            <person name="Johansson T."/>
            <person name="Persson P."/>
            <person name="Tunlid A."/>
        </authorList>
    </citation>
    <scope>NUCLEOTIDE SEQUENCE [LARGE SCALE GENOMIC DNA]</scope>
    <source>
        <strain evidence="2 3">CBS 175.51</strain>
    </source>
</reference>
<dbReference type="EMBL" id="JAACJK010000227">
    <property type="protein sequence ID" value="KAF5311367.1"/>
    <property type="molecule type" value="Genomic_DNA"/>
</dbReference>
<keyword evidence="1" id="KW-0732">Signal</keyword>
<evidence type="ECO:0000313" key="2">
    <source>
        <dbReference type="EMBL" id="KAF5311367.1"/>
    </source>
</evidence>
<sequence length="191" mass="21868">MHIPAASTLLAALALARISYANLNAYLDDETALAREYIDDLVAREHFYDSELEVRELLADVSTRELLGELSDRLEERGMRWICQNSGCTAQTSTLFKIQLAIAQCKSAVAVNKQHNWKDTGRMEEVIQRSFTFIFQRENVVVEGSLQWFGSSGYVQYCREQHTLRRYRSDKVEPGAPPFPLINYLCVQNEL</sequence>
<comment type="caution">
    <text evidence="2">The sequence shown here is derived from an EMBL/GenBank/DDBJ whole genome shotgun (WGS) entry which is preliminary data.</text>
</comment>